<sequence length="135" mass="14267">MAWTPASGREDDQMRTTKFPEAIAFRVATETAQQLDEIAKARGISRGELARSIVLQGAGVVADVPPPRRVVPNADILRDLLGQLGRHGSLLNQIARAMNSGHPSVDAEAALARMSAGYTGALEALRKVLGVTSAP</sequence>
<dbReference type="InterPro" id="IPR053842">
    <property type="entry name" value="NikA-like"/>
</dbReference>
<protein>
    <recommendedName>
        <fullName evidence="3">Bacterial mobilisation domain-containing protein</fullName>
    </recommendedName>
</protein>
<organism evidence="1 2">
    <name type="scientific">Bosea vaviloviae</name>
    <dbReference type="NCBI Taxonomy" id="1526658"/>
    <lineage>
        <taxon>Bacteria</taxon>
        <taxon>Pseudomonadati</taxon>
        <taxon>Pseudomonadota</taxon>
        <taxon>Alphaproteobacteria</taxon>
        <taxon>Hyphomicrobiales</taxon>
        <taxon>Boseaceae</taxon>
        <taxon>Bosea</taxon>
    </lineage>
</organism>
<dbReference type="AlphaFoldDB" id="A0A0N0MC86"/>
<reference evidence="1 2" key="1">
    <citation type="submission" date="2015-07" db="EMBL/GenBank/DDBJ databases">
        <title>Whole genome sequencing of Bosea vaviloviae isolated from cave pool.</title>
        <authorList>
            <person name="Tan N.E.H."/>
            <person name="Lee Y.P."/>
            <person name="Gan H.M."/>
            <person name="Barton H."/>
            <person name="Savka M.A."/>
        </authorList>
    </citation>
    <scope>NUCLEOTIDE SEQUENCE [LARGE SCALE GENOMIC DNA]</scope>
    <source>
        <strain evidence="1 2">SD260</strain>
    </source>
</reference>
<accession>A0A0N0MC86</accession>
<dbReference type="PATRIC" id="fig|1526658.3.peg.2568"/>
<name>A0A0N0MC86_9HYPH</name>
<keyword evidence="2" id="KW-1185">Reference proteome</keyword>
<gene>
    <name evidence="1" type="ORF">AE618_11295</name>
</gene>
<evidence type="ECO:0000313" key="1">
    <source>
        <dbReference type="EMBL" id="KPH80806.1"/>
    </source>
</evidence>
<dbReference type="Pfam" id="PF21983">
    <property type="entry name" value="NikA-like"/>
    <property type="match status" value="1"/>
</dbReference>
<dbReference type="Proteomes" id="UP000037822">
    <property type="component" value="Unassembled WGS sequence"/>
</dbReference>
<dbReference type="EMBL" id="LGSZ01000037">
    <property type="protein sequence ID" value="KPH80806.1"/>
    <property type="molecule type" value="Genomic_DNA"/>
</dbReference>
<evidence type="ECO:0008006" key="3">
    <source>
        <dbReference type="Google" id="ProtNLM"/>
    </source>
</evidence>
<comment type="caution">
    <text evidence="1">The sequence shown here is derived from an EMBL/GenBank/DDBJ whole genome shotgun (WGS) entry which is preliminary data.</text>
</comment>
<proteinExistence type="predicted"/>
<evidence type="ECO:0000313" key="2">
    <source>
        <dbReference type="Proteomes" id="UP000037822"/>
    </source>
</evidence>